<name>G0S8G0_CHATD</name>
<protein>
    <submittedName>
        <fullName evidence="2">Uncharacterized protein</fullName>
    </submittedName>
</protein>
<evidence type="ECO:0000313" key="3">
    <source>
        <dbReference type="Proteomes" id="UP000008066"/>
    </source>
</evidence>
<proteinExistence type="predicted"/>
<evidence type="ECO:0000313" key="2">
    <source>
        <dbReference type="EMBL" id="EGS21134.1"/>
    </source>
</evidence>
<dbReference type="AlphaFoldDB" id="G0S8G0"/>
<gene>
    <name evidence="2" type="ORF">CTHT_0029750</name>
</gene>
<feature type="compositionally biased region" description="Low complexity" evidence="1">
    <location>
        <begin position="31"/>
        <end position="61"/>
    </location>
</feature>
<accession>G0S8G0</accession>
<feature type="compositionally biased region" description="Polar residues" evidence="1">
    <location>
        <begin position="68"/>
        <end position="85"/>
    </location>
</feature>
<dbReference type="Proteomes" id="UP000008066">
    <property type="component" value="Unassembled WGS sequence"/>
</dbReference>
<dbReference type="RefSeq" id="XP_006693430.1">
    <property type="nucleotide sequence ID" value="XM_006693367.1"/>
</dbReference>
<dbReference type="HOGENOM" id="CLU_2222973_0_0_1"/>
<organism evidence="3">
    <name type="scientific">Chaetomium thermophilum (strain DSM 1495 / CBS 144.50 / IMI 039719)</name>
    <name type="common">Thermochaetoides thermophila</name>
    <dbReference type="NCBI Taxonomy" id="759272"/>
    <lineage>
        <taxon>Eukaryota</taxon>
        <taxon>Fungi</taxon>
        <taxon>Dikarya</taxon>
        <taxon>Ascomycota</taxon>
        <taxon>Pezizomycotina</taxon>
        <taxon>Sordariomycetes</taxon>
        <taxon>Sordariomycetidae</taxon>
        <taxon>Sordariales</taxon>
        <taxon>Chaetomiaceae</taxon>
        <taxon>Thermochaetoides</taxon>
    </lineage>
</organism>
<evidence type="ECO:0000256" key="1">
    <source>
        <dbReference type="SAM" id="MobiDB-lite"/>
    </source>
</evidence>
<feature type="region of interest" description="Disordered" evidence="1">
    <location>
        <begin position="29"/>
        <end position="94"/>
    </location>
</feature>
<dbReference type="GeneID" id="18257013"/>
<dbReference type="KEGG" id="cthr:CTHT_0029750"/>
<sequence>MASPHQQFPLPTPRDLSTTIASSTRYLEELAASQQQQQSNFNSQSDASSVSTTSTFSSRLSILKERFTSSGGKKVGSSNFSSSASDRQRVEINGKEVLRSQIRIGI</sequence>
<keyword evidence="3" id="KW-1185">Reference proteome</keyword>
<reference evidence="2 3" key="1">
    <citation type="journal article" date="2011" name="Cell">
        <title>Insight into structure and assembly of the nuclear pore complex by utilizing the genome of a eukaryotic thermophile.</title>
        <authorList>
            <person name="Amlacher S."/>
            <person name="Sarges P."/>
            <person name="Flemming D."/>
            <person name="van Noort V."/>
            <person name="Kunze R."/>
            <person name="Devos D.P."/>
            <person name="Arumugam M."/>
            <person name="Bork P."/>
            <person name="Hurt E."/>
        </authorList>
    </citation>
    <scope>NUCLEOTIDE SEQUENCE [LARGE SCALE GENOMIC DNA]</scope>
    <source>
        <strain evidence="3">DSM 1495 / CBS 144.50 / IMI 039719</strain>
    </source>
</reference>
<dbReference type="EMBL" id="GL988041">
    <property type="protein sequence ID" value="EGS21134.1"/>
    <property type="molecule type" value="Genomic_DNA"/>
</dbReference>